<dbReference type="EMBL" id="BPLF01000004">
    <property type="protein sequence ID" value="GIX65448.1"/>
    <property type="molecule type" value="Genomic_DNA"/>
</dbReference>
<evidence type="ECO:0000256" key="1">
    <source>
        <dbReference type="ARBA" id="ARBA00007411"/>
    </source>
</evidence>
<organism evidence="6 7">
    <name type="scientific">Babesia caballi</name>
    <dbReference type="NCBI Taxonomy" id="5871"/>
    <lineage>
        <taxon>Eukaryota</taxon>
        <taxon>Sar</taxon>
        <taxon>Alveolata</taxon>
        <taxon>Apicomplexa</taxon>
        <taxon>Aconoidasida</taxon>
        <taxon>Piroplasmida</taxon>
        <taxon>Babesiidae</taxon>
        <taxon>Babesia</taxon>
    </lineage>
</organism>
<dbReference type="GO" id="GO:0005085">
    <property type="term" value="F:guanyl-nucleotide exchange factor activity"/>
    <property type="evidence" value="ECO:0007669"/>
    <property type="project" value="TreeGrafter"/>
</dbReference>
<evidence type="ECO:0000256" key="2">
    <source>
        <dbReference type="ARBA" id="ARBA00022768"/>
    </source>
</evidence>
<dbReference type="GeneID" id="94196929"/>
<accession>A0AAV4M0C8</accession>
<dbReference type="InterPro" id="IPR014038">
    <property type="entry name" value="EF1B_bsu/dsu_GNE"/>
</dbReference>
<dbReference type="InterPro" id="IPR014717">
    <property type="entry name" value="Transl_elong_EF1B/ribsomal_bS6"/>
</dbReference>
<reference evidence="6 7" key="1">
    <citation type="submission" date="2021-06" db="EMBL/GenBank/DDBJ databases">
        <title>Genome sequence of Babesia caballi.</title>
        <authorList>
            <person name="Yamagishi J."/>
            <person name="Kidaka T."/>
            <person name="Ochi A."/>
        </authorList>
    </citation>
    <scope>NUCLEOTIDE SEQUENCE [LARGE SCALE GENOMIC DNA]</scope>
    <source>
        <strain evidence="6">USDA-D6B2</strain>
    </source>
</reference>
<dbReference type="CDD" id="cd00292">
    <property type="entry name" value="EF1B"/>
    <property type="match status" value="1"/>
</dbReference>
<dbReference type="AlphaFoldDB" id="A0AAV4M0C8"/>
<feature type="region of interest" description="Disordered" evidence="4">
    <location>
        <begin position="508"/>
        <end position="545"/>
    </location>
</feature>
<dbReference type="Proteomes" id="UP001497744">
    <property type="component" value="Unassembled WGS sequence"/>
</dbReference>
<feature type="compositionally biased region" description="Basic and acidic residues" evidence="4">
    <location>
        <begin position="202"/>
        <end position="213"/>
    </location>
</feature>
<dbReference type="InterPro" id="IPR036282">
    <property type="entry name" value="Glutathione-S-Trfase_C_sf"/>
</dbReference>
<gene>
    <name evidence="6" type="ORF">BcabD6B2_48830</name>
</gene>
<evidence type="ECO:0000313" key="6">
    <source>
        <dbReference type="EMBL" id="GIX65448.1"/>
    </source>
</evidence>
<keyword evidence="3" id="KW-0648">Protein biosynthesis</keyword>
<feature type="compositionally biased region" description="Acidic residues" evidence="4">
    <location>
        <begin position="214"/>
        <end position="230"/>
    </location>
</feature>
<dbReference type="SMART" id="SM00888">
    <property type="entry name" value="EF1_GNE"/>
    <property type="match status" value="1"/>
</dbReference>
<dbReference type="RefSeq" id="XP_067717517.1">
    <property type="nucleotide sequence ID" value="XM_067861416.1"/>
</dbReference>
<sequence length="584" mass="65215">MADLKIDINTVATPQGLANLNEYLAFHSFVAGVKAPSTDDLAVFKKLGQSPDPAKFAHAARWYRHVATWAQRPPANLAKGSFPVAEQKSDDIDLFGDDDEEEDDAMKKKMEAMKASKGKKREAAKSSLVIHIEPASVDTDLDEVLRLVKEIKIEGVTWGAASAKIPLAYGIQKLQVSCTILDDLVNTNEITELIEELGLTEQQKEERRRKQEEGGDEDEDYEEGEEDEEPTANLRGADRLTYDALHRVLRSGKHEARIVSLDRLAHHLRVDPVRHLPRQGGVAEQTVEEHKAVVHRLLAHVVRPRRGPRACRGARASQRPLTCRNEDPAAFDAHHRRGVHLHQPVKGPAKALVGDYHVVDSAARHKAAAAGADLRLQLLSAKVRVGPAEERVLYMRRVHLHVGDLPLHAAVPLAHLDPDFLPRHRLAVPPHDQPLQQVPHVLVVGEVVDVRRVLGYDRALVRRVAACPGGRLVEGRVHNRVPLPRPRRVGRALFPHERLRPRAGEPDHVLLGRQAGPSTRPLTRRGRVAPKDRVPPLKVRQAQRPDRPLRVRVESHDPQLLARRLRRRHQCSRLEEGAVAACTT</sequence>
<dbReference type="GO" id="GO:0005853">
    <property type="term" value="C:eukaryotic translation elongation factor 1 complex"/>
    <property type="evidence" value="ECO:0007669"/>
    <property type="project" value="InterPro"/>
</dbReference>
<dbReference type="Pfam" id="PF00736">
    <property type="entry name" value="EF1_GNE"/>
    <property type="match status" value="1"/>
</dbReference>
<dbReference type="InterPro" id="IPR049720">
    <property type="entry name" value="EF1B_bsu/dsu"/>
</dbReference>
<keyword evidence="2" id="KW-0251">Elongation factor</keyword>
<dbReference type="GO" id="GO:0005829">
    <property type="term" value="C:cytosol"/>
    <property type="evidence" value="ECO:0007669"/>
    <property type="project" value="TreeGrafter"/>
</dbReference>
<evidence type="ECO:0000256" key="3">
    <source>
        <dbReference type="ARBA" id="ARBA00022917"/>
    </source>
</evidence>
<dbReference type="SUPFAM" id="SSF47616">
    <property type="entry name" value="GST C-terminal domain-like"/>
    <property type="match status" value="1"/>
</dbReference>
<keyword evidence="7" id="KW-1185">Reference proteome</keyword>
<comment type="caution">
    <text evidence="6">The sequence shown here is derived from an EMBL/GenBank/DDBJ whole genome shotgun (WGS) entry which is preliminary data.</text>
</comment>
<evidence type="ECO:0000256" key="4">
    <source>
        <dbReference type="SAM" id="MobiDB-lite"/>
    </source>
</evidence>
<evidence type="ECO:0000313" key="7">
    <source>
        <dbReference type="Proteomes" id="UP001497744"/>
    </source>
</evidence>
<name>A0AAV4M0C8_BABCB</name>
<protein>
    <submittedName>
        <fullName evidence="6">EF-1 guanine nucleotide exchange domain-containing protein</fullName>
    </submittedName>
</protein>
<dbReference type="SUPFAM" id="SSF54984">
    <property type="entry name" value="eEF-1beta-like"/>
    <property type="match status" value="1"/>
</dbReference>
<dbReference type="PANTHER" id="PTHR11595:SF21">
    <property type="entry name" value="ELONGATION FACTOR 1-BETA"/>
    <property type="match status" value="1"/>
</dbReference>
<dbReference type="GO" id="GO:0003746">
    <property type="term" value="F:translation elongation factor activity"/>
    <property type="evidence" value="ECO:0007669"/>
    <property type="project" value="UniProtKB-KW"/>
</dbReference>
<dbReference type="InterPro" id="IPR036219">
    <property type="entry name" value="eEF-1beta-like_sf"/>
</dbReference>
<comment type="similarity">
    <text evidence="1">Belongs to the EF-1-beta/EF-1-delta family.</text>
</comment>
<dbReference type="Gene3D" id="3.30.70.60">
    <property type="match status" value="1"/>
</dbReference>
<feature type="region of interest" description="Disordered" evidence="4">
    <location>
        <begin position="201"/>
        <end position="237"/>
    </location>
</feature>
<feature type="domain" description="Translation elongation factor EF1B beta/delta subunit guanine nucleotide exchange" evidence="5">
    <location>
        <begin position="125"/>
        <end position="264"/>
    </location>
</feature>
<evidence type="ECO:0000259" key="5">
    <source>
        <dbReference type="SMART" id="SM00888"/>
    </source>
</evidence>
<proteinExistence type="inferred from homology"/>
<dbReference type="PANTHER" id="PTHR11595">
    <property type="entry name" value="EF-HAND AND COILED-COIL DOMAIN-CONTAINING FAMILY MEMBER"/>
    <property type="match status" value="1"/>
</dbReference>